<evidence type="ECO:0000256" key="3">
    <source>
        <dbReference type="ARBA" id="ARBA00022741"/>
    </source>
</evidence>
<dbReference type="RefSeq" id="WP_341442488.1">
    <property type="nucleotide sequence ID" value="NZ_JBBPCN010000001.1"/>
</dbReference>
<keyword evidence="10" id="KW-1185">Reference proteome</keyword>
<keyword evidence="6" id="KW-0119">Carbohydrate metabolism</keyword>
<dbReference type="InterPro" id="IPR031475">
    <property type="entry name" value="NBD_C"/>
</dbReference>
<dbReference type="Pfam" id="PF07005">
    <property type="entry name" value="SBD_N"/>
    <property type="match status" value="1"/>
</dbReference>
<dbReference type="InterPro" id="IPR037051">
    <property type="entry name" value="4-carb_acid_sugar_kinase_N_sf"/>
</dbReference>
<dbReference type="EMBL" id="JBBPCN010000001">
    <property type="protein sequence ID" value="MEK8073549.1"/>
    <property type="molecule type" value="Genomic_DNA"/>
</dbReference>
<dbReference type="InterPro" id="IPR010737">
    <property type="entry name" value="4-carb_acid_sugar_kinase_N"/>
</dbReference>
<reference evidence="9 10" key="1">
    <citation type="submission" date="2024-03" db="EMBL/GenBank/DDBJ databases">
        <title>Rhodococcus navarretei sp. nov. and Pseudarthrobacter quantumdoti sp. nov., two new species with the ability to biosynthesize Quantum Dots isolated from soil samples at Union Glacier, Antarctica.</title>
        <authorList>
            <person name="Vargas M."/>
        </authorList>
    </citation>
    <scope>NUCLEOTIDE SEQUENCE [LARGE SCALE GENOMIC DNA]</scope>
    <source>
        <strain evidence="9 10">EXRC-4A-4</strain>
    </source>
</reference>
<dbReference type="Pfam" id="PF17042">
    <property type="entry name" value="NBD_C"/>
    <property type="match status" value="1"/>
</dbReference>
<proteinExistence type="inferred from homology"/>
<comment type="caution">
    <text evidence="9">The sequence shown here is derived from an EMBL/GenBank/DDBJ whole genome shotgun (WGS) entry which is preliminary data.</text>
</comment>
<evidence type="ECO:0000259" key="8">
    <source>
        <dbReference type="Pfam" id="PF17042"/>
    </source>
</evidence>
<dbReference type="SUPFAM" id="SSF142764">
    <property type="entry name" value="YgbK-like"/>
    <property type="match status" value="1"/>
</dbReference>
<dbReference type="Gene3D" id="3.40.980.20">
    <property type="entry name" value="Four-carbon acid sugar kinase, nucleotide binding domain"/>
    <property type="match status" value="1"/>
</dbReference>
<protein>
    <submittedName>
        <fullName evidence="9">Four-carbon acid sugar kinase family protein</fullName>
    </submittedName>
</protein>
<evidence type="ECO:0000256" key="1">
    <source>
        <dbReference type="ARBA" id="ARBA00005715"/>
    </source>
</evidence>
<evidence type="ECO:0000313" key="9">
    <source>
        <dbReference type="EMBL" id="MEK8073549.1"/>
    </source>
</evidence>
<name>A0ABU9D1S5_9NOCA</name>
<keyword evidence="4 9" id="KW-0418">Kinase</keyword>
<comment type="similarity">
    <text evidence="1">Belongs to the four-carbon acid sugar kinase family.</text>
</comment>
<evidence type="ECO:0000256" key="4">
    <source>
        <dbReference type="ARBA" id="ARBA00022777"/>
    </source>
</evidence>
<evidence type="ECO:0000259" key="7">
    <source>
        <dbReference type="Pfam" id="PF07005"/>
    </source>
</evidence>
<accession>A0ABU9D1S5</accession>
<evidence type="ECO:0000256" key="6">
    <source>
        <dbReference type="ARBA" id="ARBA00023277"/>
    </source>
</evidence>
<keyword evidence="3" id="KW-0547">Nucleotide-binding</keyword>
<evidence type="ECO:0000256" key="5">
    <source>
        <dbReference type="ARBA" id="ARBA00022840"/>
    </source>
</evidence>
<keyword evidence="5" id="KW-0067">ATP-binding</keyword>
<sequence length="393" mass="40121">MTDAQRPNILILADDLSGAAETAALFLDRDVTLGIDIGAVHGDSDVRVIDLGTRAKSGPEAADRVHTAVRDLPPQVRVIKKIDSMLRGNIAAEVESLLGTGPIVFAAGLPALGRTVENGVPHIDGVPLDRSGRWALETTEAPASIADLFGHVRTISVALEDGIDGLTAAVDSGAVAVFDVRSDADLDAIVDLSALLPGVRLVGTAALAAAVARTLRPNELGTLPIEPVPTLVVVGTAEAVAAQQVSELERSGATHVRIHVDHLLAGTDPTPVRNAVDGGAAILTVTGPVDPARSNAIATALAELVALAISDKTVGLVLTGGETARRVLDALGVNTLHPITEIHHGAVVSRTAAGGYVATRPGSFGGPDSLVAMTAYLRGVESTPSFSNSEALA</sequence>
<dbReference type="Proteomes" id="UP001456513">
    <property type="component" value="Unassembled WGS sequence"/>
</dbReference>
<organism evidence="9 10">
    <name type="scientific">Rhodococcus navarretei</name>
    <dbReference type="NCBI Taxonomy" id="3128981"/>
    <lineage>
        <taxon>Bacteria</taxon>
        <taxon>Bacillati</taxon>
        <taxon>Actinomycetota</taxon>
        <taxon>Actinomycetes</taxon>
        <taxon>Mycobacteriales</taxon>
        <taxon>Nocardiaceae</taxon>
        <taxon>Rhodococcus</taxon>
    </lineage>
</organism>
<feature type="domain" description="Four-carbon acid sugar kinase N-terminal" evidence="7">
    <location>
        <begin position="9"/>
        <end position="210"/>
    </location>
</feature>
<evidence type="ECO:0000313" key="10">
    <source>
        <dbReference type="Proteomes" id="UP001456513"/>
    </source>
</evidence>
<keyword evidence="2" id="KW-0808">Transferase</keyword>
<evidence type="ECO:0000256" key="2">
    <source>
        <dbReference type="ARBA" id="ARBA00022679"/>
    </source>
</evidence>
<dbReference type="GO" id="GO:0016301">
    <property type="term" value="F:kinase activity"/>
    <property type="evidence" value="ECO:0007669"/>
    <property type="project" value="UniProtKB-KW"/>
</dbReference>
<dbReference type="InterPro" id="IPR042213">
    <property type="entry name" value="NBD_C_sf"/>
</dbReference>
<feature type="domain" description="Four-carbon acid sugar kinase nucleotide binding" evidence="8">
    <location>
        <begin position="231"/>
        <end position="370"/>
    </location>
</feature>
<dbReference type="Gene3D" id="3.40.50.10840">
    <property type="entry name" value="Putative sugar-binding, N-terminal domain"/>
    <property type="match status" value="1"/>
</dbReference>
<gene>
    <name evidence="9" type="ORF">AABD04_22130</name>
</gene>